<comment type="function">
    <text evidence="1">Alpha-L-fucosidase is responsible for hydrolyzing the alpha-1,6-linked fucose joined to the reducing-end N-acetylglucosamine of the carbohydrate moieties of glycoproteins.</text>
</comment>
<feature type="domain" description="Glycoside hydrolase family 29 N-terminal" evidence="7">
    <location>
        <begin position="25"/>
        <end position="316"/>
    </location>
</feature>
<dbReference type="InterPro" id="IPR000933">
    <property type="entry name" value="Glyco_hydro_29"/>
</dbReference>
<keyword evidence="4" id="KW-0732">Signal</keyword>
<dbReference type="GO" id="GO:0006004">
    <property type="term" value="P:fucose metabolic process"/>
    <property type="evidence" value="ECO:0007669"/>
    <property type="project" value="InterPro"/>
</dbReference>
<dbReference type="GO" id="GO:0004560">
    <property type="term" value="F:alpha-L-fucosidase activity"/>
    <property type="evidence" value="ECO:0007669"/>
    <property type="project" value="InterPro"/>
</dbReference>
<dbReference type="SUPFAM" id="SSF51445">
    <property type="entry name" value="(Trans)glycosidases"/>
    <property type="match status" value="1"/>
</dbReference>
<comment type="similarity">
    <text evidence="2">Belongs to the glycosyl hydrolase 29 family.</text>
</comment>
<dbReference type="SMART" id="SM00812">
    <property type="entry name" value="Alpha_L_fucos"/>
    <property type="match status" value="1"/>
</dbReference>
<dbReference type="PANTHER" id="PTHR10030">
    <property type="entry name" value="ALPHA-L-FUCOSIDASE"/>
    <property type="match status" value="1"/>
</dbReference>
<evidence type="ECO:0000256" key="4">
    <source>
        <dbReference type="ARBA" id="ARBA00022729"/>
    </source>
</evidence>
<keyword evidence="5" id="KW-0378">Hydrolase</keyword>
<evidence type="ECO:0000313" key="9">
    <source>
        <dbReference type="Proteomes" id="UP000593892"/>
    </source>
</evidence>
<dbReference type="InterPro" id="IPR016286">
    <property type="entry name" value="FUC_metazoa-typ"/>
</dbReference>
<dbReference type="Pfam" id="PF01120">
    <property type="entry name" value="Alpha_L_fucos"/>
    <property type="match status" value="1"/>
</dbReference>
<dbReference type="PANTHER" id="PTHR10030:SF37">
    <property type="entry name" value="ALPHA-L-FUCOSIDASE-RELATED"/>
    <property type="match status" value="1"/>
</dbReference>
<protein>
    <recommendedName>
        <fullName evidence="3">alpha-L-fucosidase</fullName>
        <ecNumber evidence="3">3.2.1.51</ecNumber>
    </recommendedName>
</protein>
<keyword evidence="6" id="KW-0326">Glycosidase</keyword>
<dbReference type="Gene3D" id="2.60.40.1180">
    <property type="entry name" value="Golgi alpha-mannosidase II"/>
    <property type="match status" value="1"/>
</dbReference>
<dbReference type="InterPro" id="IPR057739">
    <property type="entry name" value="Glyco_hydro_29_N"/>
</dbReference>
<dbReference type="EC" id="3.2.1.51" evidence="3"/>
<name>A0A7S7NW02_PALFE</name>
<dbReference type="EMBL" id="CP063849">
    <property type="protein sequence ID" value="QOY90799.1"/>
    <property type="molecule type" value="Genomic_DNA"/>
</dbReference>
<proteinExistence type="inferred from homology"/>
<keyword evidence="9" id="KW-1185">Reference proteome</keyword>
<dbReference type="Gene3D" id="3.20.20.80">
    <property type="entry name" value="Glycosidases"/>
    <property type="match status" value="1"/>
</dbReference>
<evidence type="ECO:0000256" key="6">
    <source>
        <dbReference type="ARBA" id="ARBA00023295"/>
    </source>
</evidence>
<dbReference type="RefSeq" id="WP_194452456.1">
    <property type="nucleotide sequence ID" value="NZ_CP063849.1"/>
</dbReference>
<dbReference type="AlphaFoldDB" id="A0A7S7NW02"/>
<evidence type="ECO:0000313" key="8">
    <source>
        <dbReference type="EMBL" id="QOY90799.1"/>
    </source>
</evidence>
<evidence type="ECO:0000259" key="7">
    <source>
        <dbReference type="Pfam" id="PF01120"/>
    </source>
</evidence>
<dbReference type="GO" id="GO:0005764">
    <property type="term" value="C:lysosome"/>
    <property type="evidence" value="ECO:0007669"/>
    <property type="project" value="TreeGrafter"/>
</dbReference>
<dbReference type="InterPro" id="IPR017853">
    <property type="entry name" value="GH"/>
</dbReference>
<evidence type="ECO:0000256" key="3">
    <source>
        <dbReference type="ARBA" id="ARBA00012662"/>
    </source>
</evidence>
<evidence type="ECO:0000256" key="5">
    <source>
        <dbReference type="ARBA" id="ARBA00022801"/>
    </source>
</evidence>
<accession>A0A7S7NW02</accession>
<reference evidence="8 9" key="1">
    <citation type="submission" date="2020-10" db="EMBL/GenBank/DDBJ databases">
        <title>Complete genome sequence of Paludibaculum fermentans P105T, a facultatively anaerobic acidobacterium capable of dissimilatory Fe(III) reduction.</title>
        <authorList>
            <person name="Dedysh S.N."/>
            <person name="Beletsky A.V."/>
            <person name="Kulichevskaya I.S."/>
            <person name="Mardanov A.V."/>
            <person name="Ravin N.V."/>
        </authorList>
    </citation>
    <scope>NUCLEOTIDE SEQUENCE [LARGE SCALE GENOMIC DNA]</scope>
    <source>
        <strain evidence="8 9">P105</strain>
    </source>
</reference>
<organism evidence="8 9">
    <name type="scientific">Paludibaculum fermentans</name>
    <dbReference type="NCBI Taxonomy" id="1473598"/>
    <lineage>
        <taxon>Bacteria</taxon>
        <taxon>Pseudomonadati</taxon>
        <taxon>Acidobacteriota</taxon>
        <taxon>Terriglobia</taxon>
        <taxon>Bryobacterales</taxon>
        <taxon>Bryobacteraceae</taxon>
        <taxon>Paludibaculum</taxon>
    </lineage>
</organism>
<gene>
    <name evidence="8" type="ORF">IRI77_12880</name>
</gene>
<evidence type="ECO:0000256" key="2">
    <source>
        <dbReference type="ARBA" id="ARBA00007951"/>
    </source>
</evidence>
<dbReference type="InterPro" id="IPR013780">
    <property type="entry name" value="Glyco_hydro_b"/>
</dbReference>
<dbReference type="KEGG" id="pfer:IRI77_12880"/>
<evidence type="ECO:0000256" key="1">
    <source>
        <dbReference type="ARBA" id="ARBA00004071"/>
    </source>
</evidence>
<dbReference type="PRINTS" id="PR00741">
    <property type="entry name" value="GLHYDRLASE29"/>
</dbReference>
<sequence>MRRLLTALLLFTGLLSAQRDIPPGSLNKPERLEWFRDQGFGMFIHWSVDSQTGVVISHSLAGADEAYTKRFFDDLPKTFNPRKFYPQDWAALAKLAGIKYVVFTTKHHSGFTMWDTKTNDFGIMHTPFKHDLTREILDAFRGQGIAPGIYFSPDDFWWLWKNKIDIQRGIPGVQPRNNPGLMKLDLAQMQELMTNYGPIDVVFFDGEPQELRDLAWKLQPNTVVTRGAIQTPELYVPGVPLEGAWEANFTMGTAWQYQPQNEDYKSGGRVIDILVETRAKGGNLLLNIGPKPDGELPIEQEERLREVALWMQVNQECIYNVRPWVITNEQNIWFTKAKNEDTVYAVVKQEPRWVRAQWRDFVLKSVQATPQSVVTVLGQNDRVLEYRPEVNPKPSLKQESDGLHIRAMFTHRLQDNSKWPNPIVLKITNVKPAFTPPKVETSSAKFDKATKTATLSGNLVDLGKAPSLEVGFQYRSIIGLDASDRSIPWQNGPSQTVSATGAFTLTVPNLNPEGVYEFRAYAKHPVLTIYGVDKRLPMK</sequence>
<dbReference type="GO" id="GO:0016139">
    <property type="term" value="P:glycoside catabolic process"/>
    <property type="evidence" value="ECO:0007669"/>
    <property type="project" value="TreeGrafter"/>
</dbReference>
<dbReference type="Proteomes" id="UP000593892">
    <property type="component" value="Chromosome"/>
</dbReference>